<organism evidence="10 11">
    <name type="scientific">Sphaeroforma arctica JP610</name>
    <dbReference type="NCBI Taxonomy" id="667725"/>
    <lineage>
        <taxon>Eukaryota</taxon>
        <taxon>Ichthyosporea</taxon>
        <taxon>Ichthyophonida</taxon>
        <taxon>Sphaeroforma</taxon>
    </lineage>
</organism>
<dbReference type="UniPathway" id="UPA00051">
    <property type="reaction ID" value="UER00462"/>
</dbReference>
<dbReference type="SUPFAM" id="SSF53633">
    <property type="entry name" value="Carbamate kinase-like"/>
    <property type="match status" value="1"/>
</dbReference>
<evidence type="ECO:0000256" key="1">
    <source>
        <dbReference type="ARBA" id="ARBA00010122"/>
    </source>
</evidence>
<evidence type="ECO:0000256" key="5">
    <source>
        <dbReference type="ARBA" id="ARBA00022840"/>
    </source>
</evidence>
<evidence type="ECO:0000256" key="7">
    <source>
        <dbReference type="RuleBase" id="RU003448"/>
    </source>
</evidence>
<accession>A0A0L0G941</accession>
<reference evidence="10 11" key="1">
    <citation type="submission" date="2011-02" db="EMBL/GenBank/DDBJ databases">
        <title>The Genome Sequence of Sphaeroforma arctica JP610.</title>
        <authorList>
            <consortium name="The Broad Institute Genome Sequencing Platform"/>
            <person name="Russ C."/>
            <person name="Cuomo C."/>
            <person name="Young S.K."/>
            <person name="Zeng Q."/>
            <person name="Gargeya S."/>
            <person name="Alvarado L."/>
            <person name="Berlin A."/>
            <person name="Chapman S.B."/>
            <person name="Chen Z."/>
            <person name="Freedman E."/>
            <person name="Gellesch M."/>
            <person name="Goldberg J."/>
            <person name="Griggs A."/>
            <person name="Gujja S."/>
            <person name="Heilman E."/>
            <person name="Heiman D."/>
            <person name="Howarth C."/>
            <person name="Mehta T."/>
            <person name="Neiman D."/>
            <person name="Pearson M."/>
            <person name="Roberts A."/>
            <person name="Saif S."/>
            <person name="Shea T."/>
            <person name="Shenoy N."/>
            <person name="Sisk P."/>
            <person name="Stolte C."/>
            <person name="Sykes S."/>
            <person name="White J."/>
            <person name="Yandava C."/>
            <person name="Burger G."/>
            <person name="Gray M.W."/>
            <person name="Holland P.W.H."/>
            <person name="King N."/>
            <person name="Lang F.B.F."/>
            <person name="Roger A.J."/>
            <person name="Ruiz-Trillo I."/>
            <person name="Haas B."/>
            <person name="Nusbaum C."/>
            <person name="Birren B."/>
        </authorList>
    </citation>
    <scope>NUCLEOTIDE SEQUENCE [LARGE SCALE GENOMIC DNA]</scope>
    <source>
        <strain evidence="10 11">JP610</strain>
    </source>
</reference>
<dbReference type="PANTHER" id="PTHR21499">
    <property type="entry name" value="ASPARTATE KINASE"/>
    <property type="match status" value="1"/>
</dbReference>
<dbReference type="eggNOG" id="KOG0456">
    <property type="taxonomic scope" value="Eukaryota"/>
</dbReference>
<dbReference type="GO" id="GO:0005524">
    <property type="term" value="F:ATP binding"/>
    <property type="evidence" value="ECO:0007669"/>
    <property type="project" value="UniProtKB-KW"/>
</dbReference>
<dbReference type="GO" id="GO:0009090">
    <property type="term" value="P:homoserine biosynthetic process"/>
    <property type="evidence" value="ECO:0007669"/>
    <property type="project" value="TreeGrafter"/>
</dbReference>
<dbReference type="GO" id="GO:0004072">
    <property type="term" value="F:aspartate kinase activity"/>
    <property type="evidence" value="ECO:0007669"/>
    <property type="project" value="UniProtKB-EC"/>
</dbReference>
<dbReference type="PIRSF" id="PIRSF000726">
    <property type="entry name" value="Asp_kin"/>
    <property type="match status" value="1"/>
</dbReference>
<sequence>MGLGEILSAKIMTAVLKSQNIPAVCVNLEDLLPRDLAESDSNLYDIIREKMGEACQKHVREAVPVVTGYFGMVPGGMLTTVGRGYTDLTAALIAADLQAVELQLWKEVDGVFTADPRKVKSARLLSLMAPEEAAELSWFGSEVIHPFTMEHVVRANVPIRIKNTFAPQNPGKARRRVLLIRPTGSKQSSPRLSGDGTQHELSPDAHVPAAAAVTLKSDITAINVKSLTRQSAAQFSSKVFATLEQSNVEVSMVSTATTSVSLACVDGDAIAGAIKDLSAIGEVVSKTDMAILTVVGKNMRNKPGISGCIFGTLASIGVNIEMISQGASEINVSCLIHKKNAVRALEAVHDALILNNNDGSFRVNGVAAC</sequence>
<dbReference type="InterPro" id="IPR045865">
    <property type="entry name" value="ACT-like_dom_sf"/>
</dbReference>
<dbReference type="GO" id="GO:0009089">
    <property type="term" value="P:lysine biosynthetic process via diaminopimelate"/>
    <property type="evidence" value="ECO:0007669"/>
    <property type="project" value="UniProtKB-UniPathway"/>
</dbReference>
<dbReference type="InterPro" id="IPR001341">
    <property type="entry name" value="Asp_kinase"/>
</dbReference>
<evidence type="ECO:0000256" key="3">
    <source>
        <dbReference type="ARBA" id="ARBA00022741"/>
    </source>
</evidence>
<comment type="similarity">
    <text evidence="1 7">Belongs to the aspartokinase family.</text>
</comment>
<dbReference type="PROSITE" id="PS51671">
    <property type="entry name" value="ACT"/>
    <property type="match status" value="1"/>
</dbReference>
<dbReference type="GO" id="GO:0005829">
    <property type="term" value="C:cytosol"/>
    <property type="evidence" value="ECO:0007669"/>
    <property type="project" value="TreeGrafter"/>
</dbReference>
<comment type="pathway">
    <text evidence="8">Amino-acid biosynthesis; L-methionine biosynthesis via de novo pathway; L-homoserine from L-aspartate: step 1/3.</text>
</comment>
<feature type="domain" description="ACT" evidence="9">
    <location>
        <begin position="294"/>
        <end position="368"/>
    </location>
</feature>
<keyword evidence="3" id="KW-0547">Nucleotide-binding</keyword>
<dbReference type="Proteomes" id="UP000054560">
    <property type="component" value="Unassembled WGS sequence"/>
</dbReference>
<evidence type="ECO:0000313" key="10">
    <source>
        <dbReference type="EMBL" id="KNC84763.1"/>
    </source>
</evidence>
<dbReference type="EMBL" id="KQ241742">
    <property type="protein sequence ID" value="KNC84763.1"/>
    <property type="molecule type" value="Genomic_DNA"/>
</dbReference>
<dbReference type="GO" id="GO:0009088">
    <property type="term" value="P:threonine biosynthetic process"/>
    <property type="evidence" value="ECO:0007669"/>
    <property type="project" value="UniProtKB-UniPathway"/>
</dbReference>
<keyword evidence="11" id="KW-1185">Reference proteome</keyword>
<dbReference type="STRING" id="667725.A0A0L0G941"/>
<dbReference type="InterPro" id="IPR054352">
    <property type="entry name" value="ACT_Aspartokinase"/>
</dbReference>
<dbReference type="UniPathway" id="UPA00034">
    <property type="reaction ID" value="UER00015"/>
</dbReference>
<evidence type="ECO:0000256" key="4">
    <source>
        <dbReference type="ARBA" id="ARBA00022777"/>
    </source>
</evidence>
<keyword evidence="5" id="KW-0067">ATP-binding</keyword>
<dbReference type="InterPro" id="IPR001048">
    <property type="entry name" value="Asp/Glu/Uridylate_kinase"/>
</dbReference>
<dbReference type="NCBIfam" id="TIGR00657">
    <property type="entry name" value="asp_kinases"/>
    <property type="match status" value="1"/>
</dbReference>
<dbReference type="InterPro" id="IPR036393">
    <property type="entry name" value="AceGlu_kinase-like_sf"/>
</dbReference>
<dbReference type="InterPro" id="IPR005260">
    <property type="entry name" value="Asp_kin_monofn"/>
</dbReference>
<protein>
    <recommendedName>
        <fullName evidence="7">Aspartokinase</fullName>
        <ecNumber evidence="7">2.7.2.4</ecNumber>
    </recommendedName>
</protein>
<dbReference type="OrthoDB" id="4323675at2759"/>
<comment type="pathway">
    <text evidence="8">Amino-acid biosynthesis; L-threonine biosynthesis; L-threonine from L-aspartate: step 1/5.</text>
</comment>
<keyword evidence="8" id="KW-0028">Amino-acid biosynthesis</keyword>
<dbReference type="AlphaFoldDB" id="A0A0L0G941"/>
<comment type="pathway">
    <text evidence="8">Amino-acid biosynthesis; L-lysine biosynthesis via DAP pathway; (S)-tetrahydrodipicolinate from L-aspartate: step 1/4.</text>
</comment>
<name>A0A0L0G941_9EUKA</name>
<evidence type="ECO:0000256" key="6">
    <source>
        <dbReference type="ARBA" id="ARBA00047872"/>
    </source>
</evidence>
<evidence type="ECO:0000256" key="2">
    <source>
        <dbReference type="ARBA" id="ARBA00022679"/>
    </source>
</evidence>
<proteinExistence type="inferred from homology"/>
<dbReference type="Gene3D" id="3.30.2130.10">
    <property type="entry name" value="VC0802-like"/>
    <property type="match status" value="1"/>
</dbReference>
<dbReference type="Gene3D" id="3.40.1160.10">
    <property type="entry name" value="Acetylglutamate kinase-like"/>
    <property type="match status" value="1"/>
</dbReference>
<dbReference type="Pfam" id="PF00696">
    <property type="entry name" value="AA_kinase"/>
    <property type="match status" value="1"/>
</dbReference>
<evidence type="ECO:0000313" key="11">
    <source>
        <dbReference type="Proteomes" id="UP000054560"/>
    </source>
</evidence>
<evidence type="ECO:0000256" key="8">
    <source>
        <dbReference type="RuleBase" id="RU004249"/>
    </source>
</evidence>
<dbReference type="InterPro" id="IPR002912">
    <property type="entry name" value="ACT_dom"/>
</dbReference>
<keyword evidence="4 7" id="KW-0418">Kinase</keyword>
<dbReference type="FunFam" id="3.30.2130.10:FF:000001">
    <property type="entry name" value="Bifunctional aspartokinase/homoserine dehydrogenase"/>
    <property type="match status" value="1"/>
</dbReference>
<dbReference type="RefSeq" id="XP_014158665.1">
    <property type="nucleotide sequence ID" value="XM_014303190.1"/>
</dbReference>
<evidence type="ECO:0000259" key="9">
    <source>
        <dbReference type="PROSITE" id="PS51671"/>
    </source>
</evidence>
<dbReference type="UniPathway" id="UPA00050">
    <property type="reaction ID" value="UER00461"/>
</dbReference>
<dbReference type="EC" id="2.7.2.4" evidence="7"/>
<dbReference type="CDD" id="cd04892">
    <property type="entry name" value="ACT_AK-like_2"/>
    <property type="match status" value="1"/>
</dbReference>
<keyword evidence="2 7" id="KW-0808">Transferase</keyword>
<dbReference type="Pfam" id="PF22468">
    <property type="entry name" value="ACT_9"/>
    <property type="match status" value="1"/>
</dbReference>
<dbReference type="SUPFAM" id="SSF55021">
    <property type="entry name" value="ACT-like"/>
    <property type="match status" value="2"/>
</dbReference>
<dbReference type="PANTHER" id="PTHR21499:SF59">
    <property type="entry name" value="ASPARTOKINASE"/>
    <property type="match status" value="1"/>
</dbReference>
<dbReference type="GeneID" id="25903538"/>
<comment type="catalytic activity">
    <reaction evidence="6 7">
        <text>L-aspartate + ATP = 4-phospho-L-aspartate + ADP</text>
        <dbReference type="Rhea" id="RHEA:23776"/>
        <dbReference type="ChEBI" id="CHEBI:29991"/>
        <dbReference type="ChEBI" id="CHEBI:30616"/>
        <dbReference type="ChEBI" id="CHEBI:57535"/>
        <dbReference type="ChEBI" id="CHEBI:456216"/>
        <dbReference type="EC" id="2.7.2.4"/>
    </reaction>
</comment>
<gene>
    <name evidence="10" type="ORF">SARC_03034</name>
</gene>